<dbReference type="GO" id="GO:0006433">
    <property type="term" value="P:prolyl-tRNA aminoacylation"/>
    <property type="evidence" value="ECO:0007669"/>
    <property type="project" value="InterPro"/>
</dbReference>
<evidence type="ECO:0000256" key="6">
    <source>
        <dbReference type="ARBA" id="ARBA00022917"/>
    </source>
</evidence>
<comment type="catalytic activity">
    <reaction evidence="9">
        <text>tRNA(Pro) + L-proline + ATP = L-prolyl-tRNA(Pro) + AMP + diphosphate</text>
        <dbReference type="Rhea" id="RHEA:14305"/>
        <dbReference type="Rhea" id="RHEA-COMP:9700"/>
        <dbReference type="Rhea" id="RHEA-COMP:9702"/>
        <dbReference type="ChEBI" id="CHEBI:30616"/>
        <dbReference type="ChEBI" id="CHEBI:33019"/>
        <dbReference type="ChEBI" id="CHEBI:60039"/>
        <dbReference type="ChEBI" id="CHEBI:78442"/>
        <dbReference type="ChEBI" id="CHEBI:78532"/>
        <dbReference type="ChEBI" id="CHEBI:456215"/>
        <dbReference type="EC" id="6.1.1.15"/>
    </reaction>
</comment>
<dbReference type="Gene3D" id="3.40.50.800">
    <property type="entry name" value="Anticodon-binding domain"/>
    <property type="match status" value="1"/>
</dbReference>
<dbReference type="GO" id="GO:0005737">
    <property type="term" value="C:cytoplasm"/>
    <property type="evidence" value="ECO:0007669"/>
    <property type="project" value="InterPro"/>
</dbReference>
<accession>A0A0G0GVU0</accession>
<evidence type="ECO:0000259" key="10">
    <source>
        <dbReference type="PROSITE" id="PS50862"/>
    </source>
</evidence>
<reference evidence="11 12" key="1">
    <citation type="journal article" date="2015" name="Nature">
        <title>rRNA introns, odd ribosomes, and small enigmatic genomes across a large radiation of phyla.</title>
        <authorList>
            <person name="Brown C.T."/>
            <person name="Hug L.A."/>
            <person name="Thomas B.C."/>
            <person name="Sharon I."/>
            <person name="Castelle C.J."/>
            <person name="Singh A."/>
            <person name="Wilkins M.J."/>
            <person name="Williams K.H."/>
            <person name="Banfield J.F."/>
        </authorList>
    </citation>
    <scope>NUCLEOTIDE SEQUENCE [LARGE SCALE GENOMIC DNA]</scope>
</reference>
<keyword evidence="5" id="KW-0067">ATP-binding</keyword>
<dbReference type="PROSITE" id="PS50862">
    <property type="entry name" value="AA_TRNA_LIGASE_II"/>
    <property type="match status" value="1"/>
</dbReference>
<dbReference type="PRINTS" id="PR01046">
    <property type="entry name" value="TRNASYNTHPRO"/>
</dbReference>
<evidence type="ECO:0000256" key="4">
    <source>
        <dbReference type="ARBA" id="ARBA00022741"/>
    </source>
</evidence>
<evidence type="ECO:0000256" key="2">
    <source>
        <dbReference type="ARBA" id="ARBA00019110"/>
    </source>
</evidence>
<proteinExistence type="predicted"/>
<keyword evidence="6" id="KW-0648">Protein biosynthesis</keyword>
<dbReference type="InterPro" id="IPR045864">
    <property type="entry name" value="aa-tRNA-synth_II/BPL/LPL"/>
</dbReference>
<dbReference type="Pfam" id="PF00587">
    <property type="entry name" value="tRNA-synt_2b"/>
    <property type="match status" value="1"/>
</dbReference>
<dbReference type="InterPro" id="IPR006195">
    <property type="entry name" value="aa-tRNA-synth_II"/>
</dbReference>
<organism evidence="11 12">
    <name type="scientific">Candidatus Nomurabacteria bacterium GW2011_GWB1_37_5</name>
    <dbReference type="NCBI Taxonomy" id="1618742"/>
    <lineage>
        <taxon>Bacteria</taxon>
        <taxon>Candidatus Nomuraibacteriota</taxon>
    </lineage>
</organism>
<keyword evidence="7" id="KW-0030">Aminoacyl-tRNA synthetase</keyword>
<name>A0A0G0GVU0_9BACT</name>
<keyword evidence="3 11" id="KW-0436">Ligase</keyword>
<dbReference type="AlphaFoldDB" id="A0A0G0GVU0"/>
<comment type="caution">
    <text evidence="11">The sequence shown here is derived from an EMBL/GenBank/DDBJ whole genome shotgun (WGS) entry which is preliminary data.</text>
</comment>
<dbReference type="GO" id="GO:0004827">
    <property type="term" value="F:proline-tRNA ligase activity"/>
    <property type="evidence" value="ECO:0007669"/>
    <property type="project" value="UniProtKB-EC"/>
</dbReference>
<dbReference type="Gene3D" id="3.30.930.10">
    <property type="entry name" value="Bira Bifunctional Protein, Domain 2"/>
    <property type="match status" value="1"/>
</dbReference>
<evidence type="ECO:0000256" key="5">
    <source>
        <dbReference type="ARBA" id="ARBA00022840"/>
    </source>
</evidence>
<evidence type="ECO:0000313" key="12">
    <source>
        <dbReference type="Proteomes" id="UP000033876"/>
    </source>
</evidence>
<dbReference type="Proteomes" id="UP000033876">
    <property type="component" value="Unassembled WGS sequence"/>
</dbReference>
<dbReference type="InterPro" id="IPR002316">
    <property type="entry name" value="Pro-tRNA-ligase_IIa"/>
</dbReference>
<dbReference type="CDD" id="cd00861">
    <property type="entry name" value="ProRS_anticodon_short"/>
    <property type="match status" value="1"/>
</dbReference>
<dbReference type="EMBL" id="LBTF01000025">
    <property type="protein sequence ID" value="KKQ35108.1"/>
    <property type="molecule type" value="Genomic_DNA"/>
</dbReference>
<evidence type="ECO:0000256" key="7">
    <source>
        <dbReference type="ARBA" id="ARBA00023146"/>
    </source>
</evidence>
<protein>
    <recommendedName>
        <fullName evidence="2">Proline--tRNA ligase</fullName>
        <ecNumber evidence="1">6.1.1.15</ecNumber>
    </recommendedName>
    <alternativeName>
        <fullName evidence="8">Prolyl-tRNA synthetase</fullName>
    </alternativeName>
</protein>
<evidence type="ECO:0000256" key="9">
    <source>
        <dbReference type="ARBA" id="ARBA00047671"/>
    </source>
</evidence>
<dbReference type="InterPro" id="IPR050062">
    <property type="entry name" value="Pro-tRNA_synthetase"/>
</dbReference>
<sequence length="416" mass="47216">MLQGTLFTKTRKELPADEVSKNALFLTKASFVNKEMAGVYSFLPLGLRVIKKIENIIREEMNGVGGQEILMSVFHPKENWERTGRWNSMDDLYKVKDSSGREVALGPTHEEIVVPLVQQFVNSYKDLPKAIYQIQDKFRMELRAKSGLLRGREFVMKDMYSFHTNEEDLGIFYNKMSETYKRIFDRVGIGSVTYLTFASGGSFSKYSHEFQAITPAGEDTIYVDEKKGIAVNKEVYNDEVLTELNLKKSDLVEKRAIEVGNIFELKTKYSTPFNMTYKDEQGKDQIVIMGCYGIGLGRLMGSVVEILSDEKGMVWPESIAPYNVHILPLGADESVYEKAIELYDLLNKKGVEVLLDDRRDISAGGKFADSDLIGIPYRVVVSEKSLKAGGYEIKKRTENDTQILDQEKLLKLLIHA</sequence>
<dbReference type="SUPFAM" id="SSF55681">
    <property type="entry name" value="Class II aaRS and biotin synthetases"/>
    <property type="match status" value="1"/>
</dbReference>
<dbReference type="InterPro" id="IPR036621">
    <property type="entry name" value="Anticodon-bd_dom_sf"/>
</dbReference>
<dbReference type="PANTHER" id="PTHR42753:SF2">
    <property type="entry name" value="PROLINE--TRNA LIGASE"/>
    <property type="match status" value="1"/>
</dbReference>
<dbReference type="PANTHER" id="PTHR42753">
    <property type="entry name" value="MITOCHONDRIAL RIBOSOME PROTEIN L39/PROLYL-TRNA LIGASE FAMILY MEMBER"/>
    <property type="match status" value="1"/>
</dbReference>
<keyword evidence="4" id="KW-0547">Nucleotide-binding</keyword>
<dbReference type="InterPro" id="IPR004154">
    <property type="entry name" value="Anticodon-bd"/>
</dbReference>
<dbReference type="EC" id="6.1.1.15" evidence="1"/>
<gene>
    <name evidence="11" type="ORF">US50_C0025G0002</name>
</gene>
<dbReference type="InterPro" id="IPR044140">
    <property type="entry name" value="ProRS_anticodon_short"/>
</dbReference>
<dbReference type="Pfam" id="PF03129">
    <property type="entry name" value="HGTP_anticodon"/>
    <property type="match status" value="1"/>
</dbReference>
<dbReference type="InterPro" id="IPR002314">
    <property type="entry name" value="aa-tRNA-synt_IIb"/>
</dbReference>
<evidence type="ECO:0000313" key="11">
    <source>
        <dbReference type="EMBL" id="KKQ35108.1"/>
    </source>
</evidence>
<evidence type="ECO:0000256" key="1">
    <source>
        <dbReference type="ARBA" id="ARBA00012831"/>
    </source>
</evidence>
<feature type="domain" description="Aminoacyl-transfer RNA synthetases class-II family profile" evidence="10">
    <location>
        <begin position="38"/>
        <end position="316"/>
    </location>
</feature>
<dbReference type="SUPFAM" id="SSF52954">
    <property type="entry name" value="Class II aaRS ABD-related"/>
    <property type="match status" value="1"/>
</dbReference>
<evidence type="ECO:0000256" key="3">
    <source>
        <dbReference type="ARBA" id="ARBA00022598"/>
    </source>
</evidence>
<dbReference type="GO" id="GO:0005524">
    <property type="term" value="F:ATP binding"/>
    <property type="evidence" value="ECO:0007669"/>
    <property type="project" value="UniProtKB-KW"/>
</dbReference>
<evidence type="ECO:0000256" key="8">
    <source>
        <dbReference type="ARBA" id="ARBA00029731"/>
    </source>
</evidence>
<dbReference type="PATRIC" id="fig|1618742.3.peg.475"/>